<dbReference type="InterPro" id="IPR002125">
    <property type="entry name" value="CMP_dCMP_dom"/>
</dbReference>
<dbReference type="InterPro" id="IPR016192">
    <property type="entry name" value="APOBEC/CMP_deaminase_Zn-bd"/>
</dbReference>
<dbReference type="PROSITE" id="PS51747">
    <property type="entry name" value="CYT_DCMP_DEAMINASES_2"/>
    <property type="match status" value="1"/>
</dbReference>
<evidence type="ECO:0000256" key="12">
    <source>
        <dbReference type="ARBA" id="ARBA00022857"/>
    </source>
</evidence>
<dbReference type="AlphaFoldDB" id="A0A7D7PZN1"/>
<dbReference type="RefSeq" id="WP_258924118.1">
    <property type="nucleotide sequence ID" value="NZ_CP059343.1"/>
</dbReference>
<dbReference type="GO" id="GO:0008835">
    <property type="term" value="F:diaminohydroxyphosphoribosylaminopyrimidine deaminase activity"/>
    <property type="evidence" value="ECO:0007669"/>
    <property type="project" value="UniProtKB-EC"/>
</dbReference>
<accession>A0A7D7PZN1</accession>
<evidence type="ECO:0000256" key="3">
    <source>
        <dbReference type="ARBA" id="ARBA00004910"/>
    </source>
</evidence>
<dbReference type="PANTHER" id="PTHR38011:SF7">
    <property type="entry name" value="2,5-DIAMINO-6-RIBOSYLAMINO-4(3H)-PYRIMIDINONE 5'-PHOSPHATE REDUCTASE"/>
    <property type="match status" value="1"/>
</dbReference>
<dbReference type="UniPathway" id="UPA00275">
    <property type="reaction ID" value="UER00401"/>
</dbReference>
<dbReference type="SUPFAM" id="SSF53597">
    <property type="entry name" value="Dihydrofolate reductase-like"/>
    <property type="match status" value="1"/>
</dbReference>
<dbReference type="InterPro" id="IPR024072">
    <property type="entry name" value="DHFR-like_dom_sf"/>
</dbReference>
<keyword evidence="14" id="KW-0511">Multifunctional enzyme</keyword>
<keyword evidence="13" id="KW-0560">Oxidoreductase</keyword>
<dbReference type="GO" id="GO:0008270">
    <property type="term" value="F:zinc ion binding"/>
    <property type="evidence" value="ECO:0007669"/>
    <property type="project" value="InterPro"/>
</dbReference>
<evidence type="ECO:0000256" key="5">
    <source>
        <dbReference type="ARBA" id="ARBA00007417"/>
    </source>
</evidence>
<evidence type="ECO:0000256" key="17">
    <source>
        <dbReference type="SAM" id="MobiDB-lite"/>
    </source>
</evidence>
<keyword evidence="20" id="KW-1185">Reference proteome</keyword>
<keyword evidence="11" id="KW-0862">Zinc</keyword>
<dbReference type="InterPro" id="IPR004794">
    <property type="entry name" value="Eubact_RibD"/>
</dbReference>
<dbReference type="InterPro" id="IPR016193">
    <property type="entry name" value="Cytidine_deaminase-like"/>
</dbReference>
<comment type="pathway">
    <text evidence="3">Cofactor biosynthesis; riboflavin biosynthesis; 5-amino-6-(D-ribitylamino)uracil from GTP: step 3/4.</text>
</comment>
<dbReference type="NCBIfam" id="TIGR00326">
    <property type="entry name" value="eubact_ribD"/>
    <property type="match status" value="1"/>
</dbReference>
<dbReference type="EC" id="1.1.1.193" evidence="7"/>
<feature type="region of interest" description="Disordered" evidence="17">
    <location>
        <begin position="404"/>
        <end position="488"/>
    </location>
</feature>
<feature type="region of interest" description="Disordered" evidence="17">
    <location>
        <begin position="1"/>
        <end position="22"/>
    </location>
</feature>
<dbReference type="PANTHER" id="PTHR38011">
    <property type="entry name" value="DIHYDROFOLATE REDUCTASE FAMILY PROTEIN (AFU_ORTHOLOGUE AFUA_8G06820)"/>
    <property type="match status" value="1"/>
</dbReference>
<dbReference type="PROSITE" id="PS00903">
    <property type="entry name" value="CYT_DCMP_DEAMINASES_1"/>
    <property type="match status" value="1"/>
</dbReference>
<keyword evidence="12" id="KW-0521">NADP</keyword>
<comment type="catalytic activity">
    <reaction evidence="16">
        <text>2,5-diamino-6-hydroxy-4-(5-phosphoribosylamino)-pyrimidine + H2O + H(+) = 5-amino-6-(5-phospho-D-ribosylamino)uracil + NH4(+)</text>
        <dbReference type="Rhea" id="RHEA:21868"/>
        <dbReference type="ChEBI" id="CHEBI:15377"/>
        <dbReference type="ChEBI" id="CHEBI:15378"/>
        <dbReference type="ChEBI" id="CHEBI:28938"/>
        <dbReference type="ChEBI" id="CHEBI:58453"/>
        <dbReference type="ChEBI" id="CHEBI:58614"/>
        <dbReference type="EC" id="3.5.4.26"/>
    </reaction>
</comment>
<evidence type="ECO:0000256" key="8">
    <source>
        <dbReference type="ARBA" id="ARBA00019930"/>
    </source>
</evidence>
<evidence type="ECO:0000256" key="10">
    <source>
        <dbReference type="ARBA" id="ARBA00022723"/>
    </source>
</evidence>
<evidence type="ECO:0000313" key="20">
    <source>
        <dbReference type="Proteomes" id="UP000216825"/>
    </source>
</evidence>
<dbReference type="GO" id="GO:0009231">
    <property type="term" value="P:riboflavin biosynthetic process"/>
    <property type="evidence" value="ECO:0007669"/>
    <property type="project" value="UniProtKB-UniPathway"/>
</dbReference>
<protein>
    <recommendedName>
        <fullName evidence="8">Riboflavin biosynthesis protein RibD</fullName>
        <ecNumber evidence="7">1.1.1.193</ecNumber>
        <ecNumber evidence="6">3.5.4.26</ecNumber>
    </recommendedName>
</protein>
<dbReference type="InterPro" id="IPR050765">
    <property type="entry name" value="Riboflavin_Biosynth_HTPR"/>
</dbReference>
<feature type="compositionally biased region" description="Low complexity" evidence="17">
    <location>
        <begin position="461"/>
        <end position="488"/>
    </location>
</feature>
<dbReference type="Pfam" id="PF00383">
    <property type="entry name" value="dCMP_cyt_deam_1"/>
    <property type="match status" value="1"/>
</dbReference>
<dbReference type="KEGG" id="kvr:CIB50_0001963"/>
<gene>
    <name evidence="19" type="primary">ribD</name>
    <name evidence="19" type="ORF">CIB50_0001963</name>
</gene>
<comment type="pathway">
    <text evidence="2">Cofactor biosynthesis; riboflavin biosynthesis; 5-amino-6-(D-ribitylamino)uracil from GTP: step 2/4.</text>
</comment>
<name>A0A7D7PZN1_KOCVA</name>
<dbReference type="Gene3D" id="3.40.430.10">
    <property type="entry name" value="Dihydrofolate Reductase, subunit A"/>
    <property type="match status" value="1"/>
</dbReference>
<evidence type="ECO:0000256" key="16">
    <source>
        <dbReference type="ARBA" id="ARBA00049886"/>
    </source>
</evidence>
<evidence type="ECO:0000256" key="15">
    <source>
        <dbReference type="ARBA" id="ARBA00049861"/>
    </source>
</evidence>
<dbReference type="Pfam" id="PF01872">
    <property type="entry name" value="RibD_C"/>
    <property type="match status" value="1"/>
</dbReference>
<keyword evidence="9" id="KW-0686">Riboflavin biosynthesis</keyword>
<evidence type="ECO:0000256" key="7">
    <source>
        <dbReference type="ARBA" id="ARBA00013173"/>
    </source>
</evidence>
<evidence type="ECO:0000259" key="18">
    <source>
        <dbReference type="PROSITE" id="PS51747"/>
    </source>
</evidence>
<dbReference type="Gene3D" id="3.40.140.10">
    <property type="entry name" value="Cytidine Deaminase, domain 2"/>
    <property type="match status" value="1"/>
</dbReference>
<dbReference type="EMBL" id="CP059343">
    <property type="protein sequence ID" value="QMS57236.1"/>
    <property type="molecule type" value="Genomic_DNA"/>
</dbReference>
<organism evidence="19 20">
    <name type="scientific">Kocuria varians</name>
    <name type="common">Micrococcus varians</name>
    <dbReference type="NCBI Taxonomy" id="1272"/>
    <lineage>
        <taxon>Bacteria</taxon>
        <taxon>Bacillati</taxon>
        <taxon>Actinomycetota</taxon>
        <taxon>Actinomycetes</taxon>
        <taxon>Micrococcales</taxon>
        <taxon>Micrococcaceae</taxon>
        <taxon>Kocuria</taxon>
    </lineage>
</organism>
<evidence type="ECO:0000313" key="19">
    <source>
        <dbReference type="EMBL" id="QMS57236.1"/>
    </source>
</evidence>
<evidence type="ECO:0000256" key="6">
    <source>
        <dbReference type="ARBA" id="ARBA00012766"/>
    </source>
</evidence>
<comment type="similarity">
    <text evidence="5">In the C-terminal section; belongs to the HTP reductase family.</text>
</comment>
<feature type="domain" description="CMP/dCMP-type deaminase" evidence="18">
    <location>
        <begin position="26"/>
        <end position="141"/>
    </location>
</feature>
<evidence type="ECO:0000256" key="1">
    <source>
        <dbReference type="ARBA" id="ARBA00002151"/>
    </source>
</evidence>
<dbReference type="InterPro" id="IPR002734">
    <property type="entry name" value="RibDG_C"/>
</dbReference>
<feature type="compositionally biased region" description="Low complexity" evidence="17">
    <location>
        <begin position="404"/>
        <end position="433"/>
    </location>
</feature>
<dbReference type="GO" id="GO:0008703">
    <property type="term" value="F:5-amino-6-(5-phosphoribosylamino)uracil reductase activity"/>
    <property type="evidence" value="ECO:0007669"/>
    <property type="project" value="UniProtKB-EC"/>
</dbReference>
<comment type="function">
    <text evidence="1">Converts 2,5-diamino-6-(ribosylamino)-4(3h)-pyrimidinone 5'-phosphate into 5-amino-6-(ribosylamino)-2,4(1h,3h)-pyrimidinedione 5'-phosphate.</text>
</comment>
<comment type="similarity">
    <text evidence="4">In the N-terminal section; belongs to the cytidine and deoxycytidylate deaminase family.</text>
</comment>
<proteinExistence type="inferred from homology"/>
<evidence type="ECO:0000256" key="11">
    <source>
        <dbReference type="ARBA" id="ARBA00022833"/>
    </source>
</evidence>
<evidence type="ECO:0000256" key="2">
    <source>
        <dbReference type="ARBA" id="ARBA00004882"/>
    </source>
</evidence>
<reference evidence="19 20" key="2">
    <citation type="submission" date="2020-07" db="EMBL/GenBank/DDBJ databases">
        <title>Genome of starter culture bacteria Kocuria salsicia reveals its technological properties and safety for usage in meat industry.</title>
        <authorList>
            <person name="Michael M."/>
            <person name="Konstantin K."/>
            <person name="Evgenii K."/>
            <person name="Galina S."/>
            <person name="Oksana K."/>
            <person name="Andrei L."/>
        </authorList>
    </citation>
    <scope>NUCLEOTIDE SEQUENCE [LARGE SCALE GENOMIC DNA]</scope>
    <source>
        <strain evidence="19 20">80</strain>
    </source>
</reference>
<reference evidence="20" key="1">
    <citation type="submission" date="2017-08" db="EMBL/GenBank/DDBJ databases">
        <title>Draft Genome Sequence of Kocuria varians 80.</title>
        <authorList>
            <person name="Minaev M."/>
            <person name="Kurbakov K.A."/>
            <person name="Solodovnikova G.I."/>
            <person name="Kuznetsova O.A."/>
            <person name="Lisitsyn A.B."/>
        </authorList>
    </citation>
    <scope>NUCLEOTIDE SEQUENCE [LARGE SCALE GENOMIC DNA]</scope>
    <source>
        <strain evidence="20">80</strain>
    </source>
</reference>
<keyword evidence="10" id="KW-0479">Metal-binding</keyword>
<sequence length="488" mass="49791">MTADDDAARPRPRGGHHAAGGENFTPAEAAAMRAALTAAQRGVRGANPVVGAALVDAAGTLLHVGHHRGAGTDHAEVDVLRQARAAGTPLGDTTLLVTLEPCHHTGRTGPCSAAILAAGIPRVVFAVPDATDAARGGGAHLAAYGVDVRHGLLAEPARDLNERWFLAQRRRRPFVTLKLAQSLDGRVAAADGTSQWITGAPARAEGHALRARVDAILVGGGTLRADDPSLTARDAHGTPVERQPLRAVMSTEPVSEHARVRCGVAAGESTARSGASGDDGRFVHLATHDPAEALQALRELGAAHVLVEGGPTVSAAFLAADLVDELWLYQAPLLLGEGSASVAPLGIGTLTGASRWRSDPVGLPKGGSPVAAVGEDLRWHLRPAPRETVFPDSDLHAATFDTAATSAPAPQSPATQNSTTQDLTTQDPTTQDLAPHDPGPSHTAMPGAAQHCAAPPDPASRRAAAPGPAPAVAAAQQPPAHTVAPRGA</sequence>
<evidence type="ECO:0000256" key="14">
    <source>
        <dbReference type="ARBA" id="ARBA00023268"/>
    </source>
</evidence>
<dbReference type="EC" id="3.5.4.26" evidence="6"/>
<dbReference type="Proteomes" id="UP000216825">
    <property type="component" value="Chromosome"/>
</dbReference>
<dbReference type="SUPFAM" id="SSF53927">
    <property type="entry name" value="Cytidine deaminase-like"/>
    <property type="match status" value="1"/>
</dbReference>
<comment type="catalytic activity">
    <reaction evidence="15">
        <text>5-amino-6-(5-phospho-D-ribitylamino)uracil + NADP(+) = 5-amino-6-(5-phospho-D-ribosylamino)uracil + NADPH + H(+)</text>
        <dbReference type="Rhea" id="RHEA:17845"/>
        <dbReference type="ChEBI" id="CHEBI:15378"/>
        <dbReference type="ChEBI" id="CHEBI:57783"/>
        <dbReference type="ChEBI" id="CHEBI:58349"/>
        <dbReference type="ChEBI" id="CHEBI:58421"/>
        <dbReference type="ChEBI" id="CHEBI:58453"/>
        <dbReference type="EC" id="1.1.1.193"/>
    </reaction>
</comment>
<evidence type="ECO:0000256" key="13">
    <source>
        <dbReference type="ARBA" id="ARBA00023002"/>
    </source>
</evidence>
<evidence type="ECO:0000256" key="4">
    <source>
        <dbReference type="ARBA" id="ARBA00005259"/>
    </source>
</evidence>
<evidence type="ECO:0000256" key="9">
    <source>
        <dbReference type="ARBA" id="ARBA00022619"/>
    </source>
</evidence>